<feature type="transmembrane region" description="Helical" evidence="6">
    <location>
        <begin position="367"/>
        <end position="388"/>
    </location>
</feature>
<dbReference type="EMBL" id="SOAU01000001">
    <property type="protein sequence ID" value="TDT18344.1"/>
    <property type="molecule type" value="Genomic_DNA"/>
</dbReference>
<feature type="transmembrane region" description="Helical" evidence="6">
    <location>
        <begin position="227"/>
        <end position="244"/>
    </location>
</feature>
<name>A0A4R7I522_9ACTN</name>
<evidence type="ECO:0000313" key="7">
    <source>
        <dbReference type="EMBL" id="TDT18344.1"/>
    </source>
</evidence>
<feature type="transmembrane region" description="Helical" evidence="6">
    <location>
        <begin position="162"/>
        <end position="183"/>
    </location>
</feature>
<reference evidence="7 8" key="1">
    <citation type="submission" date="2019-03" db="EMBL/GenBank/DDBJ databases">
        <title>Sequencing the genomes of 1000 actinobacteria strains.</title>
        <authorList>
            <person name="Klenk H.-P."/>
        </authorList>
    </citation>
    <scope>NUCLEOTIDE SEQUENCE [LARGE SCALE GENOMIC DNA]</scope>
    <source>
        <strain evidence="7 8">DSM 18936</strain>
    </source>
</reference>
<dbReference type="PANTHER" id="PTHR30474:SF3">
    <property type="entry name" value="PEPTIDOGLYCAN GLYCOSYLTRANSFERASE RODA"/>
    <property type="match status" value="1"/>
</dbReference>
<evidence type="ECO:0000256" key="1">
    <source>
        <dbReference type="ARBA" id="ARBA00004141"/>
    </source>
</evidence>
<sequence length="456" mass="49474">MSVRTVVQYRRQTELTLIVMAAAIVGVAYTLASLGANSVIPARMGPFLGLVLILIAVAHIAVRKLARGADGTLLPLAFLLHGLGFVMITRLDEDLAGFQALWSLIAVGAFCATLLFVQRAIDLARYKWTLFFIGAGMLLLPMLPGLGYAAGGARIWVSVGPINFQPGEFAKLALAIFFAAYLADRRELIAASTWKVGPLRLPEPQHILPLVVAWGFAVLVMVGQRDLGSSLLFFTLFVVMLWVATERNIYLILGIVLFSGAAYVAWRLFDHVQTRVSIWLDPWEDEYGSGFQIVQALYGIGDGGITGTGLGRGSPDKVPLAQNDFIFAAITEEMGLIGATSILMAYLLLIGAGFRIAIRTDRTFEKLLATGLTTIVGIQAFIIIGGVIKLVPLTGITLPFVSYGGSSLLANYILLALLIRLSDAGAIRRGERTDDPTPRERWAAWKLRRAERKLAS</sequence>
<evidence type="ECO:0000256" key="5">
    <source>
        <dbReference type="ARBA" id="ARBA00023136"/>
    </source>
</evidence>
<feature type="transmembrane region" description="Helical" evidence="6">
    <location>
        <begin position="249"/>
        <end position="269"/>
    </location>
</feature>
<keyword evidence="3" id="KW-0133">Cell shape</keyword>
<dbReference type="GO" id="GO:0032153">
    <property type="term" value="C:cell division site"/>
    <property type="evidence" value="ECO:0007669"/>
    <property type="project" value="TreeGrafter"/>
</dbReference>
<dbReference type="GO" id="GO:0015648">
    <property type="term" value="F:lipid-linked peptidoglycan transporter activity"/>
    <property type="evidence" value="ECO:0007669"/>
    <property type="project" value="TreeGrafter"/>
</dbReference>
<dbReference type="GO" id="GO:0051301">
    <property type="term" value="P:cell division"/>
    <property type="evidence" value="ECO:0007669"/>
    <property type="project" value="UniProtKB-KW"/>
</dbReference>
<feature type="transmembrane region" description="Helical" evidence="6">
    <location>
        <begin position="44"/>
        <end position="61"/>
    </location>
</feature>
<feature type="transmembrane region" description="Helical" evidence="6">
    <location>
        <begin position="336"/>
        <end position="358"/>
    </location>
</feature>
<dbReference type="Proteomes" id="UP000294558">
    <property type="component" value="Unassembled WGS sequence"/>
</dbReference>
<evidence type="ECO:0000313" key="8">
    <source>
        <dbReference type="Proteomes" id="UP000294558"/>
    </source>
</evidence>
<comment type="caution">
    <text evidence="7">The sequence shown here is derived from an EMBL/GenBank/DDBJ whole genome shotgun (WGS) entry which is preliminary data.</text>
</comment>
<evidence type="ECO:0000256" key="2">
    <source>
        <dbReference type="ARBA" id="ARBA00022692"/>
    </source>
</evidence>
<dbReference type="GO" id="GO:0008360">
    <property type="term" value="P:regulation of cell shape"/>
    <property type="evidence" value="ECO:0007669"/>
    <property type="project" value="UniProtKB-KW"/>
</dbReference>
<feature type="transmembrane region" description="Helical" evidence="6">
    <location>
        <begin position="129"/>
        <end position="150"/>
    </location>
</feature>
<feature type="transmembrane region" description="Helical" evidence="6">
    <location>
        <begin position="73"/>
        <end position="91"/>
    </location>
</feature>
<feature type="transmembrane region" description="Helical" evidence="6">
    <location>
        <begin position="400"/>
        <end position="419"/>
    </location>
</feature>
<proteinExistence type="predicted"/>
<dbReference type="RefSeq" id="WP_133870570.1">
    <property type="nucleotide sequence ID" value="NZ_SOAU01000001.1"/>
</dbReference>
<keyword evidence="4 6" id="KW-1133">Transmembrane helix</keyword>
<keyword evidence="2 6" id="KW-0812">Transmembrane</keyword>
<keyword evidence="7" id="KW-0132">Cell division</keyword>
<comment type="subcellular location">
    <subcellularLocation>
        <location evidence="1">Membrane</location>
        <topology evidence="1">Multi-pass membrane protein</topology>
    </subcellularLocation>
</comment>
<dbReference type="GO" id="GO:0005886">
    <property type="term" value="C:plasma membrane"/>
    <property type="evidence" value="ECO:0007669"/>
    <property type="project" value="TreeGrafter"/>
</dbReference>
<accession>A0A4R7I522</accession>
<dbReference type="InterPro" id="IPR001182">
    <property type="entry name" value="FtsW/RodA"/>
</dbReference>
<protein>
    <submittedName>
        <fullName evidence="7">Cell division protein FtsW (Lipid II flippase)</fullName>
    </submittedName>
</protein>
<feature type="transmembrane region" description="Helical" evidence="6">
    <location>
        <begin position="97"/>
        <end position="117"/>
    </location>
</feature>
<dbReference type="OrthoDB" id="9812661at2"/>
<keyword evidence="7" id="KW-0131">Cell cycle</keyword>
<dbReference type="AlphaFoldDB" id="A0A4R7I522"/>
<organism evidence="7 8">
    <name type="scientific">Ilumatobacter fluminis</name>
    <dbReference type="NCBI Taxonomy" id="467091"/>
    <lineage>
        <taxon>Bacteria</taxon>
        <taxon>Bacillati</taxon>
        <taxon>Actinomycetota</taxon>
        <taxon>Acidimicrobiia</taxon>
        <taxon>Acidimicrobiales</taxon>
        <taxon>Ilumatobacteraceae</taxon>
        <taxon>Ilumatobacter</taxon>
    </lineage>
</organism>
<evidence type="ECO:0000256" key="4">
    <source>
        <dbReference type="ARBA" id="ARBA00022989"/>
    </source>
</evidence>
<keyword evidence="8" id="KW-1185">Reference proteome</keyword>
<keyword evidence="5 6" id="KW-0472">Membrane</keyword>
<dbReference type="PANTHER" id="PTHR30474">
    <property type="entry name" value="CELL CYCLE PROTEIN"/>
    <property type="match status" value="1"/>
</dbReference>
<evidence type="ECO:0000256" key="3">
    <source>
        <dbReference type="ARBA" id="ARBA00022960"/>
    </source>
</evidence>
<feature type="transmembrane region" description="Helical" evidence="6">
    <location>
        <begin position="204"/>
        <end position="221"/>
    </location>
</feature>
<dbReference type="Pfam" id="PF01098">
    <property type="entry name" value="FTSW_RODA_SPOVE"/>
    <property type="match status" value="1"/>
</dbReference>
<evidence type="ECO:0000256" key="6">
    <source>
        <dbReference type="SAM" id="Phobius"/>
    </source>
</evidence>
<gene>
    <name evidence="7" type="ORF">BDK89_3964</name>
</gene>
<feature type="transmembrane region" description="Helical" evidence="6">
    <location>
        <begin position="12"/>
        <end position="32"/>
    </location>
</feature>